<keyword evidence="4" id="KW-0808">Transferase</keyword>
<feature type="region of interest" description="Disordered" evidence="7">
    <location>
        <begin position="325"/>
        <end position="348"/>
    </location>
</feature>
<dbReference type="CDD" id="cd00078">
    <property type="entry name" value="HECTc"/>
    <property type="match status" value="1"/>
</dbReference>
<dbReference type="InterPro" id="IPR000569">
    <property type="entry name" value="HECT_dom"/>
</dbReference>
<dbReference type="Gene3D" id="3.30.2410.10">
    <property type="entry name" value="Hect, E3 ligase catalytic domain"/>
    <property type="match status" value="1"/>
</dbReference>
<dbReference type="EMBL" id="DF847446">
    <property type="protein sequence ID" value="GAT51865.1"/>
    <property type="molecule type" value="Genomic_DNA"/>
</dbReference>
<name>A0ABQ0LLB5_MYCCL</name>
<comment type="catalytic activity">
    <reaction evidence="1">
        <text>S-ubiquitinyl-[E2 ubiquitin-conjugating enzyme]-L-cysteine + [acceptor protein]-L-lysine = [E2 ubiquitin-conjugating enzyme]-L-cysteine + N(6)-ubiquitinyl-[acceptor protein]-L-lysine.</text>
        <dbReference type="EC" id="2.3.2.26"/>
    </reaction>
</comment>
<dbReference type="PANTHER" id="PTHR45700:SF2">
    <property type="entry name" value="UBIQUITIN-PROTEIN LIGASE E3C"/>
    <property type="match status" value="1"/>
</dbReference>
<evidence type="ECO:0000256" key="7">
    <source>
        <dbReference type="SAM" id="MobiDB-lite"/>
    </source>
</evidence>
<dbReference type="Gene3D" id="3.90.1750.10">
    <property type="entry name" value="Hect, E3 ligase catalytic domains"/>
    <property type="match status" value="1"/>
</dbReference>
<evidence type="ECO:0000256" key="3">
    <source>
        <dbReference type="ARBA" id="ARBA00012485"/>
    </source>
</evidence>
<organism evidence="9 10">
    <name type="scientific">Mycena chlorophos</name>
    <name type="common">Agaric fungus</name>
    <name type="synonym">Agaricus chlorophos</name>
    <dbReference type="NCBI Taxonomy" id="658473"/>
    <lineage>
        <taxon>Eukaryota</taxon>
        <taxon>Fungi</taxon>
        <taxon>Dikarya</taxon>
        <taxon>Basidiomycota</taxon>
        <taxon>Agaricomycotina</taxon>
        <taxon>Agaricomycetes</taxon>
        <taxon>Agaricomycetidae</taxon>
        <taxon>Agaricales</taxon>
        <taxon>Marasmiineae</taxon>
        <taxon>Mycenaceae</taxon>
        <taxon>Mycena</taxon>
    </lineage>
</organism>
<dbReference type="SMART" id="SM00119">
    <property type="entry name" value="HECTc"/>
    <property type="match status" value="1"/>
</dbReference>
<dbReference type="SMART" id="SM00015">
    <property type="entry name" value="IQ"/>
    <property type="match status" value="1"/>
</dbReference>
<evidence type="ECO:0000313" key="9">
    <source>
        <dbReference type="EMBL" id="GAT51865.1"/>
    </source>
</evidence>
<comment type="pathway">
    <text evidence="2">Protein modification; protein ubiquitination.</text>
</comment>
<dbReference type="InterPro" id="IPR035983">
    <property type="entry name" value="Hect_E3_ubiquitin_ligase"/>
</dbReference>
<evidence type="ECO:0000256" key="1">
    <source>
        <dbReference type="ARBA" id="ARBA00000885"/>
    </source>
</evidence>
<dbReference type="EC" id="2.3.2.26" evidence="3"/>
<protein>
    <recommendedName>
        <fullName evidence="3">HECT-type E3 ubiquitin transferase</fullName>
        <ecNumber evidence="3">2.3.2.26</ecNumber>
    </recommendedName>
</protein>
<evidence type="ECO:0000256" key="2">
    <source>
        <dbReference type="ARBA" id="ARBA00004906"/>
    </source>
</evidence>
<feature type="compositionally biased region" description="Polar residues" evidence="7">
    <location>
        <begin position="499"/>
        <end position="510"/>
    </location>
</feature>
<dbReference type="InterPro" id="IPR000048">
    <property type="entry name" value="IQ_motif_EF-hand-BS"/>
</dbReference>
<proteinExistence type="predicted"/>
<gene>
    <name evidence="9" type="ORF">MCHLO_08968</name>
</gene>
<evidence type="ECO:0000256" key="4">
    <source>
        <dbReference type="ARBA" id="ARBA00022679"/>
    </source>
</evidence>
<dbReference type="Gene3D" id="3.30.2160.10">
    <property type="entry name" value="Hect, E3 ligase catalytic domain"/>
    <property type="match status" value="1"/>
</dbReference>
<evidence type="ECO:0000259" key="8">
    <source>
        <dbReference type="PROSITE" id="PS50237"/>
    </source>
</evidence>
<sequence>MHPLFPDPQRRRINLGGVSGPTHASVLNDVQSQRAQRQRQKREADAATRVQAAWRGFVGRRRVRGHLRSVFERDMGGIDAMRVLVILREEELLDVWVNVMLTRGEAQLFCSATAPHLESWSFLVRRIAGLILASVARQPKLASMQLLRTLLTPAVVKQHLGDVQGTVFLRSLMSDLLRQRFHEIVSTALYSMSKMSPETPLLAQLCTAPFEALPCASQLLLPFLTNTLTIPLLPNLLPIASLTAFSAKIPSFSRWRFTEEDLAALRGLGTEKKVHLLANLVAFMQPRYPTLNSDSLEAYLALLTAVLTGLPAYLLDPDGRVTLSTISDDDNSDDDEDDEPAQAAAAAPPFKIDARTRKRIDTLPSPSHLSALLRARSSSGAASESESLINFVAVLVGPSGWSSKKQTVLGTVLGIGISAGVGLGSCIAEIYRTQICGRSFEELVEAGRKPASQNAGPVNAAALMLLLDLFTQTVLTMGDDEFFAFPADESESSADPGLNASSSTQVQSRNPLRKEELLDLTRGLMRLVLALYFSGDARPSSEFIQERKCIAPEVKRLRSKAVRFLLAVHARDSRRSFLPEGHWHAETERYINLKAFVEVAGREEAHVPQADATDRERAYFAPRLAILHALPFALPFRTRAAVFQMWSSMLRAFRAQRHWQQQQQRVPPRVQRRRRQQEFRWPQRVIGRAYRDGYVLEIAEDIPREEWAPEDELRLAMAMELDVPPPPPPVPAPGPWRNPESDSEGVVKIRRDHVAEDGFAQLKDMPVEFFHGPFAVAFVDKLGMPEGNVGHLGLYKEFFTAICKEVFRPGGELGLWVENEKHEIYPNPASSARTSEKLEWFRFIGRIVGKALHDGILIDFAFAGFFLAKWLGRQVYLDDLASLDPSLYRGLLFLKHYTGDVEDLSLNFTADVDDEGTLHTVDIMPNGGNTAVTKANRLQYIYLIAHLRLSWQIKPQSEAFFRGLSDLVEPRWLKIFNQQELQTLLGGADVDTGIDVDDLRANTDYQGVFHPDHAAMLEGENQQPQDGQIPEGLKPQEHPTIVIFWNVVKMFNPKELRALLHFVTSCSRPPLLGFKNLHPHFTIQDMGLDTEDRLPAAATCSNLLLLPRYTDKAVLREKLLCAIMSESGF</sequence>
<reference evidence="9" key="1">
    <citation type="submission" date="2014-09" db="EMBL/GenBank/DDBJ databases">
        <title>Genome sequence of the luminous mushroom Mycena chlorophos for searching fungal bioluminescence genes.</title>
        <authorList>
            <person name="Tanaka Y."/>
            <person name="Kasuga D."/>
            <person name="Oba Y."/>
            <person name="Hase S."/>
            <person name="Sato K."/>
            <person name="Oba Y."/>
            <person name="Sakakibara Y."/>
        </authorList>
    </citation>
    <scope>NUCLEOTIDE SEQUENCE</scope>
</reference>
<dbReference type="InterPro" id="IPR044611">
    <property type="entry name" value="E3A/B/C-like"/>
</dbReference>
<keyword evidence="5 6" id="KW-0833">Ubl conjugation pathway</keyword>
<keyword evidence="10" id="KW-1185">Reference proteome</keyword>
<feature type="domain" description="HECT" evidence="8">
    <location>
        <begin position="776"/>
        <end position="1129"/>
    </location>
</feature>
<dbReference type="SUPFAM" id="SSF56204">
    <property type="entry name" value="Hect, E3 ligase catalytic domain"/>
    <property type="match status" value="1"/>
</dbReference>
<feature type="active site" description="Glycyl thioester intermediate" evidence="6">
    <location>
        <position position="1100"/>
    </location>
</feature>
<dbReference type="PROSITE" id="PS50096">
    <property type="entry name" value="IQ"/>
    <property type="match status" value="1"/>
</dbReference>
<dbReference type="Pfam" id="PF00632">
    <property type="entry name" value="HECT"/>
    <property type="match status" value="1"/>
</dbReference>
<feature type="region of interest" description="Disordered" evidence="7">
    <location>
        <begin position="489"/>
        <end position="510"/>
    </location>
</feature>
<evidence type="ECO:0000256" key="6">
    <source>
        <dbReference type="PROSITE-ProRule" id="PRU00104"/>
    </source>
</evidence>
<feature type="compositionally biased region" description="Acidic residues" evidence="7">
    <location>
        <begin position="327"/>
        <end position="340"/>
    </location>
</feature>
<evidence type="ECO:0000313" key="10">
    <source>
        <dbReference type="Proteomes" id="UP000815677"/>
    </source>
</evidence>
<dbReference type="PANTHER" id="PTHR45700">
    <property type="entry name" value="UBIQUITIN-PROTEIN LIGASE E3C"/>
    <property type="match status" value="1"/>
</dbReference>
<accession>A0ABQ0LLB5</accession>
<evidence type="ECO:0000256" key="5">
    <source>
        <dbReference type="ARBA" id="ARBA00022786"/>
    </source>
</evidence>
<dbReference type="PROSITE" id="PS50237">
    <property type="entry name" value="HECT"/>
    <property type="match status" value="1"/>
</dbReference>
<dbReference type="Proteomes" id="UP000815677">
    <property type="component" value="Unassembled WGS sequence"/>
</dbReference>